<comment type="caution">
    <text evidence="2">The sequence shown here is derived from an EMBL/GenBank/DDBJ whole genome shotgun (WGS) entry which is preliminary data.</text>
</comment>
<dbReference type="AlphaFoldDB" id="A0A1V6P8B8"/>
<feature type="region of interest" description="Disordered" evidence="1">
    <location>
        <begin position="110"/>
        <end position="154"/>
    </location>
</feature>
<dbReference type="EMBL" id="MDYN01000219">
    <property type="protein sequence ID" value="OQD72972.1"/>
    <property type="molecule type" value="Genomic_DNA"/>
</dbReference>
<dbReference type="Proteomes" id="UP000191672">
    <property type="component" value="Unassembled WGS sequence"/>
</dbReference>
<evidence type="ECO:0000313" key="2">
    <source>
        <dbReference type="EMBL" id="OQD72972.1"/>
    </source>
</evidence>
<reference evidence="3" key="1">
    <citation type="journal article" date="2017" name="Nat. Microbiol.">
        <title>Global analysis of biosynthetic gene clusters reveals vast potential of secondary metabolite production in Penicillium species.</title>
        <authorList>
            <person name="Nielsen J.C."/>
            <person name="Grijseels S."/>
            <person name="Prigent S."/>
            <person name="Ji B."/>
            <person name="Dainat J."/>
            <person name="Nielsen K.F."/>
            <person name="Frisvad J.C."/>
            <person name="Workman M."/>
            <person name="Nielsen J."/>
        </authorList>
    </citation>
    <scope>NUCLEOTIDE SEQUENCE [LARGE SCALE GENOMIC DNA]</scope>
    <source>
        <strain evidence="3">IBT 31811</strain>
    </source>
</reference>
<evidence type="ECO:0000256" key="1">
    <source>
        <dbReference type="SAM" id="MobiDB-lite"/>
    </source>
</evidence>
<evidence type="ECO:0000313" key="3">
    <source>
        <dbReference type="Proteomes" id="UP000191672"/>
    </source>
</evidence>
<organism evidence="2 3">
    <name type="scientific">Penicillium antarcticum</name>
    <dbReference type="NCBI Taxonomy" id="416450"/>
    <lineage>
        <taxon>Eukaryota</taxon>
        <taxon>Fungi</taxon>
        <taxon>Dikarya</taxon>
        <taxon>Ascomycota</taxon>
        <taxon>Pezizomycotina</taxon>
        <taxon>Eurotiomycetes</taxon>
        <taxon>Eurotiomycetidae</taxon>
        <taxon>Eurotiales</taxon>
        <taxon>Aspergillaceae</taxon>
        <taxon>Penicillium</taxon>
    </lineage>
</organism>
<sequence length="154" mass="16891">MFLCTLRFDIEEQEARLLEKFFSYNELEAAKEEKDDNLDDIEIEPISDTEEQETSIDKEIELDKALLTIFKGPTKEALLTSQIPKNTAKNCTSYVVTSLDMFALFMNPAGGPGPALGQKSRPGPSTGLENPAQNPTQPGLGPGWARVELGSAEV</sequence>
<protein>
    <submittedName>
        <fullName evidence="2">Uncharacterized protein</fullName>
    </submittedName>
</protein>
<gene>
    <name evidence="2" type="ORF">PENANT_c219G03794</name>
</gene>
<keyword evidence="3" id="KW-1185">Reference proteome</keyword>
<proteinExistence type="predicted"/>
<accession>A0A1V6P8B8</accession>
<name>A0A1V6P8B8_9EURO</name>
<feature type="compositionally biased region" description="Polar residues" evidence="1">
    <location>
        <begin position="127"/>
        <end position="137"/>
    </location>
</feature>